<dbReference type="AlphaFoldDB" id="W2TIC4"/>
<dbReference type="Proteomes" id="UP000053676">
    <property type="component" value="Unassembled WGS sequence"/>
</dbReference>
<dbReference type="InterPro" id="IPR008042">
    <property type="entry name" value="Retrotrans_Pao"/>
</dbReference>
<dbReference type="EMBL" id="KI658917">
    <property type="protein sequence ID" value="ETN80921.1"/>
    <property type="molecule type" value="Genomic_DNA"/>
</dbReference>
<dbReference type="InterPro" id="IPR036397">
    <property type="entry name" value="RNaseH_sf"/>
</dbReference>
<proteinExistence type="predicted"/>
<dbReference type="SUPFAM" id="SSF53098">
    <property type="entry name" value="Ribonuclease H-like"/>
    <property type="match status" value="1"/>
</dbReference>
<dbReference type="OMA" id="INCHAKE"/>
<evidence type="ECO:0000313" key="2">
    <source>
        <dbReference type="Proteomes" id="UP000053676"/>
    </source>
</evidence>
<reference evidence="2" key="1">
    <citation type="journal article" date="2014" name="Nat. Genet.">
        <title>Genome of the human hookworm Necator americanus.</title>
        <authorList>
            <person name="Tang Y.T."/>
            <person name="Gao X."/>
            <person name="Rosa B.A."/>
            <person name="Abubucker S."/>
            <person name="Hallsworth-Pepin K."/>
            <person name="Martin J."/>
            <person name="Tyagi R."/>
            <person name="Heizer E."/>
            <person name="Zhang X."/>
            <person name="Bhonagiri-Palsikar V."/>
            <person name="Minx P."/>
            <person name="Warren W.C."/>
            <person name="Wang Q."/>
            <person name="Zhan B."/>
            <person name="Hotez P.J."/>
            <person name="Sternberg P.W."/>
            <person name="Dougall A."/>
            <person name="Gaze S.T."/>
            <person name="Mulvenna J."/>
            <person name="Sotillo J."/>
            <person name="Ranganathan S."/>
            <person name="Rabelo E.M."/>
            <person name="Wilson R.K."/>
            <person name="Felgner P.L."/>
            <person name="Bethony J."/>
            <person name="Hawdon J.M."/>
            <person name="Gasser R.B."/>
            <person name="Loukas A."/>
            <person name="Mitreva M."/>
        </authorList>
    </citation>
    <scope>NUCLEOTIDE SEQUENCE [LARGE SCALE GENOMIC DNA]</scope>
</reference>
<evidence type="ECO:0008006" key="3">
    <source>
        <dbReference type="Google" id="ProtNLM"/>
    </source>
</evidence>
<dbReference type="PANTHER" id="PTHR47331">
    <property type="entry name" value="PHD-TYPE DOMAIN-CONTAINING PROTEIN"/>
    <property type="match status" value="1"/>
</dbReference>
<evidence type="ECO:0000313" key="1">
    <source>
        <dbReference type="EMBL" id="ETN80921.1"/>
    </source>
</evidence>
<sequence length="359" mass="42065">SLWKEKLGWDEALPPNLVTAWKEITTNWTTAKITIPRKILTDISSKNVSSENDQINCHAKENPQMQPTRQLLLQPERFSSWQRLLRVVFYILLFMVKKSTKAKKHLGESKSALYEKTEMILFRQAQLQYPLTSALNKQLNLFSCTETNLWKSKGRVDKADLPTETITPVYLPRESHITSLYILHIHLTNNHCEINQTLTELRRRVWITKGRLATKRTLSKLYFHCKRYKARSFKLLEFPSHPAKRVNRPLYPFEKAGMDYTGPLPYKTDSNSTEKYWVLLLTYLNTRAIYLDIVVDMSAKMLLHILRRFFATTAHPRWIVCDNSKTFKAIVELIEKVIHVKDSQEISQKEMNHNAFLEG</sequence>
<accession>W2TIC4</accession>
<dbReference type="GO" id="GO:0003676">
    <property type="term" value="F:nucleic acid binding"/>
    <property type="evidence" value="ECO:0007669"/>
    <property type="project" value="InterPro"/>
</dbReference>
<gene>
    <name evidence="1" type="ORF">NECAME_17964</name>
</gene>
<dbReference type="Pfam" id="PF05380">
    <property type="entry name" value="Peptidase_A17"/>
    <property type="match status" value="1"/>
</dbReference>
<dbReference type="InterPro" id="IPR012337">
    <property type="entry name" value="RNaseH-like_sf"/>
</dbReference>
<name>W2TIC4_NECAM</name>
<feature type="non-terminal residue" evidence="1">
    <location>
        <position position="1"/>
    </location>
</feature>
<organism evidence="1 2">
    <name type="scientific">Necator americanus</name>
    <name type="common">Human hookworm</name>
    <dbReference type="NCBI Taxonomy" id="51031"/>
    <lineage>
        <taxon>Eukaryota</taxon>
        <taxon>Metazoa</taxon>
        <taxon>Ecdysozoa</taxon>
        <taxon>Nematoda</taxon>
        <taxon>Chromadorea</taxon>
        <taxon>Rhabditida</taxon>
        <taxon>Rhabditina</taxon>
        <taxon>Rhabditomorpha</taxon>
        <taxon>Strongyloidea</taxon>
        <taxon>Ancylostomatidae</taxon>
        <taxon>Bunostominae</taxon>
        <taxon>Necator</taxon>
    </lineage>
</organism>
<keyword evidence="2" id="KW-1185">Reference proteome</keyword>
<dbReference type="Gene3D" id="3.30.420.10">
    <property type="entry name" value="Ribonuclease H-like superfamily/Ribonuclease H"/>
    <property type="match status" value="1"/>
</dbReference>
<dbReference type="KEGG" id="nai:NECAME_17964"/>
<dbReference type="OrthoDB" id="8019190at2759"/>
<protein>
    <recommendedName>
        <fullName evidence="3">Integrase catalytic domain-containing protein</fullName>
    </recommendedName>
</protein>